<keyword evidence="2 3" id="KW-0378">Hydrolase</keyword>
<proteinExistence type="inferred from homology"/>
<sequence length="535" mass="57934">MINRLTRALFARRFVPLGSPARPRGWLGSQRFDEHWTSTSQCPPPHVASSRNLNGRNNHMTDTDTAARSIRSWLGIPYAAAERFRRPTLLPFNPDLPYDKKGAAPMQAGDTGWLEADNGFSEDCLNLNVWAPEDVGNEPLPVVVYIFGGGFELGANTQTTSNASGLATTGRAVGVSLNYRLGPFGWLSLSQYGGVFADATNLGLQDIITALQWVRVNIARFGGDPDNVTVTGHSAGAFATLSLLAAPSADGLYRRLAAFSGMASRLVPAWGAEERALEVLTRLGIQDDPEQLLNIDAMLLAETMSKTQLADPGARHGIDNTVIAIVDDHSQPGGVIAHHPLRVLESGRHRDIDIFLSSTTHETDWWVLHKTDDFDPGSISELVKEFAARNRIPRSRARAIIAAYDIDGRTPIEVRGALLTDFSFTLPHVRAALAHAAAGGNAHLLSVGPVEGAHAVHGTEMYGIVGQERPGASAQQIVRDTFIRDTLLDFAEGNRGRLWTAVTTKPTTRGIGNLPYDATTHAVEVLKTFEGIERP</sequence>
<feature type="domain" description="Carboxylesterase type B" evidence="5">
    <location>
        <begin position="53"/>
        <end position="445"/>
    </location>
</feature>
<dbReference type="EC" id="3.1.1.-" evidence="3"/>
<keyword evidence="7" id="KW-1185">Reference proteome</keyword>
<evidence type="ECO:0000256" key="3">
    <source>
        <dbReference type="RuleBase" id="RU361235"/>
    </source>
</evidence>
<evidence type="ECO:0000313" key="7">
    <source>
        <dbReference type="Proteomes" id="UP000662888"/>
    </source>
</evidence>
<dbReference type="PROSITE" id="PS00122">
    <property type="entry name" value="CARBOXYLESTERASE_B_1"/>
    <property type="match status" value="1"/>
</dbReference>
<dbReference type="Pfam" id="PF00135">
    <property type="entry name" value="COesterase"/>
    <property type="match status" value="1"/>
</dbReference>
<dbReference type="InterPro" id="IPR029058">
    <property type="entry name" value="AB_hydrolase_fold"/>
</dbReference>
<feature type="region of interest" description="Disordered" evidence="4">
    <location>
        <begin position="35"/>
        <end position="62"/>
    </location>
</feature>
<gene>
    <name evidence="6" type="ORF">IV454_07930</name>
</gene>
<feature type="compositionally biased region" description="Polar residues" evidence="4">
    <location>
        <begin position="49"/>
        <end position="62"/>
    </location>
</feature>
<dbReference type="Proteomes" id="UP000662888">
    <property type="component" value="Chromosome"/>
</dbReference>
<reference evidence="6 7" key="1">
    <citation type="submission" date="2020-11" db="EMBL/GenBank/DDBJ databases">
        <authorList>
            <person name="Sun Q."/>
        </authorList>
    </citation>
    <scope>NUCLEOTIDE SEQUENCE [LARGE SCALE GENOMIC DNA]</scope>
    <source>
        <strain evidence="6 7">P8398</strain>
    </source>
</reference>
<dbReference type="Gene3D" id="3.40.50.1820">
    <property type="entry name" value="alpha/beta hydrolase"/>
    <property type="match status" value="1"/>
</dbReference>
<dbReference type="PANTHER" id="PTHR11559">
    <property type="entry name" value="CARBOXYLESTERASE"/>
    <property type="match status" value="1"/>
</dbReference>
<organism evidence="6 7">
    <name type="scientific">Massilia antarctica</name>
    <dbReference type="NCBI Taxonomy" id="2765360"/>
    <lineage>
        <taxon>Bacteria</taxon>
        <taxon>Pseudomonadati</taxon>
        <taxon>Pseudomonadota</taxon>
        <taxon>Betaproteobacteria</taxon>
        <taxon>Burkholderiales</taxon>
        <taxon>Oxalobacteraceae</taxon>
        <taxon>Telluria group</taxon>
        <taxon>Massilia</taxon>
    </lineage>
</organism>
<dbReference type="InterPro" id="IPR002018">
    <property type="entry name" value="CarbesteraseB"/>
</dbReference>
<dbReference type="SUPFAM" id="SSF53474">
    <property type="entry name" value="alpha/beta-Hydrolases"/>
    <property type="match status" value="1"/>
</dbReference>
<protein>
    <recommendedName>
        <fullName evidence="3">Carboxylic ester hydrolase</fullName>
        <ecNumber evidence="3">3.1.1.-</ecNumber>
    </recommendedName>
</protein>
<evidence type="ECO:0000313" key="6">
    <source>
        <dbReference type="EMBL" id="QPI51433.1"/>
    </source>
</evidence>
<evidence type="ECO:0000256" key="1">
    <source>
        <dbReference type="ARBA" id="ARBA00005964"/>
    </source>
</evidence>
<evidence type="ECO:0000256" key="2">
    <source>
        <dbReference type="ARBA" id="ARBA00022801"/>
    </source>
</evidence>
<dbReference type="RefSeq" id="WP_206091027.1">
    <property type="nucleotide sequence ID" value="NZ_JBHMES010000021.1"/>
</dbReference>
<accession>A0AA48WGN4</accession>
<dbReference type="EMBL" id="CP065053">
    <property type="protein sequence ID" value="QPI51433.1"/>
    <property type="molecule type" value="Genomic_DNA"/>
</dbReference>
<evidence type="ECO:0000256" key="4">
    <source>
        <dbReference type="SAM" id="MobiDB-lite"/>
    </source>
</evidence>
<evidence type="ECO:0000259" key="5">
    <source>
        <dbReference type="Pfam" id="PF00135"/>
    </source>
</evidence>
<dbReference type="InterPro" id="IPR019826">
    <property type="entry name" value="Carboxylesterase_B_AS"/>
</dbReference>
<name>A0AA48WGN4_9BURK</name>
<dbReference type="InterPro" id="IPR050309">
    <property type="entry name" value="Type-B_Carboxylest/Lipase"/>
</dbReference>
<comment type="similarity">
    <text evidence="1 3">Belongs to the type-B carboxylesterase/lipase family.</text>
</comment>